<dbReference type="RefSeq" id="WP_209137380.1">
    <property type="nucleotide sequence ID" value="NZ_JAGHKO010000001.1"/>
</dbReference>
<accession>A0ABS3YN58</accession>
<dbReference type="SUPFAM" id="SSF51735">
    <property type="entry name" value="NAD(P)-binding Rossmann-fold domains"/>
    <property type="match status" value="1"/>
</dbReference>
<name>A0ABS3YN58_9BACT</name>
<evidence type="ECO:0000313" key="1">
    <source>
        <dbReference type="EMBL" id="MBO9199313.1"/>
    </source>
</evidence>
<gene>
    <name evidence="1" type="ORF">J7I42_03485</name>
</gene>
<dbReference type="PANTHER" id="PTHR14097:SF8">
    <property type="entry name" value="NAD(P)-BINDING DOMAIN-CONTAINING PROTEIN"/>
    <property type="match status" value="1"/>
</dbReference>
<dbReference type="InterPro" id="IPR036291">
    <property type="entry name" value="NAD(P)-bd_dom_sf"/>
</dbReference>
<sequence>MKIKAIITGASGMVGEGVLHECLLHPDVEEILIVGRRTAGYTHPRVKEIIHPDFFDLSPIKDQLKGYNACYFCLGASSIGMKEKDYHHVTYDLTMHMATILADQNPGMTFCYVSGAGTDSTEHGKMMWARVKGQTENDLMRLSFKAAYMFRPGFMKPTKGLKHVLKGYKFFTWMYPALKALFPSRVSTLREVGLAMINGTLKGYERPILEVKDIIKLAHNTA</sequence>
<reference evidence="1 2" key="1">
    <citation type="submission" date="2021-03" db="EMBL/GenBank/DDBJ databases">
        <title>Assistant Professor.</title>
        <authorList>
            <person name="Huq M.A."/>
        </authorList>
    </citation>
    <scope>NUCLEOTIDE SEQUENCE [LARGE SCALE GENOMIC DNA]</scope>
    <source>
        <strain evidence="1 2">MAH-29</strain>
    </source>
</reference>
<protein>
    <submittedName>
        <fullName evidence="1">Epimerase</fullName>
    </submittedName>
</protein>
<dbReference type="Proteomes" id="UP000677244">
    <property type="component" value="Unassembled WGS sequence"/>
</dbReference>
<dbReference type="EMBL" id="JAGHKO010000001">
    <property type="protein sequence ID" value="MBO9199313.1"/>
    <property type="molecule type" value="Genomic_DNA"/>
</dbReference>
<keyword evidence="2" id="KW-1185">Reference proteome</keyword>
<dbReference type="PANTHER" id="PTHR14097">
    <property type="entry name" value="OXIDOREDUCTASE HTATIP2"/>
    <property type="match status" value="1"/>
</dbReference>
<evidence type="ECO:0000313" key="2">
    <source>
        <dbReference type="Proteomes" id="UP000677244"/>
    </source>
</evidence>
<dbReference type="Gene3D" id="3.40.50.720">
    <property type="entry name" value="NAD(P)-binding Rossmann-like Domain"/>
    <property type="match status" value="1"/>
</dbReference>
<organism evidence="1 2">
    <name type="scientific">Niastella soli</name>
    <dbReference type="NCBI Taxonomy" id="2821487"/>
    <lineage>
        <taxon>Bacteria</taxon>
        <taxon>Pseudomonadati</taxon>
        <taxon>Bacteroidota</taxon>
        <taxon>Chitinophagia</taxon>
        <taxon>Chitinophagales</taxon>
        <taxon>Chitinophagaceae</taxon>
        <taxon>Niastella</taxon>
    </lineage>
</organism>
<proteinExistence type="predicted"/>
<comment type="caution">
    <text evidence="1">The sequence shown here is derived from an EMBL/GenBank/DDBJ whole genome shotgun (WGS) entry which is preliminary data.</text>
</comment>